<dbReference type="InterPro" id="IPR039424">
    <property type="entry name" value="SBP_5"/>
</dbReference>
<dbReference type="PANTHER" id="PTHR30290">
    <property type="entry name" value="PERIPLASMIC BINDING COMPONENT OF ABC TRANSPORTER"/>
    <property type="match status" value="1"/>
</dbReference>
<dbReference type="SUPFAM" id="SSF53850">
    <property type="entry name" value="Periplasmic binding protein-like II"/>
    <property type="match status" value="1"/>
</dbReference>
<sequence length="528" mass="56056">MRLRLLSLPLALSLALPAAACSTPGGGSGGAGDGTVKTGGTVVFALSDEPDVLDPTLANTFVARVVFTSFCEKLYDADDKLNLVPQLAAELPKVSADALTVTIPLRKGVTFNDGTPFDAEAVKISLDRHRTLKGSARVKELAAVKTVTALDPATVQITLSRPFSPLGAQLADRAGLIMSPTALKKLGDKFGTSPVCVGPFKFESRTSGSEIRFTKSTNYYDADKVHLSGVTYRIVSDPNVRAANLQSGDVQAAERLAPTDALQLKSNPDVTLRDISAIGYQGLSINVGNVAGTAAPAGRVNTPLGRSPQLREALELSLDRDAMNKVVFAGQNAVDCLPLPLQSRFRPADAKCTPYDPERARQIVEASGEKLPIPVNLLVPARPADQKLAEVIQSMAKKVGFDVRIRQSEFVSSLAAARAGDFDAFLIGWSGRIDPDGNLGDLVGTGGSNNFGGLSDPAFDDLIKRGAQASDDAERQKIYTEALARNAQLRSIIYLYHERWFLGLSSKLTGVVYPGDGIARFKTAAFTG</sequence>
<dbReference type="InterPro" id="IPR030678">
    <property type="entry name" value="Peptide/Ni-bd"/>
</dbReference>
<evidence type="ECO:0000256" key="1">
    <source>
        <dbReference type="ARBA" id="ARBA00022729"/>
    </source>
</evidence>
<evidence type="ECO:0000259" key="3">
    <source>
        <dbReference type="Pfam" id="PF00496"/>
    </source>
</evidence>
<feature type="signal peptide" evidence="2">
    <location>
        <begin position="1"/>
        <end position="20"/>
    </location>
</feature>
<keyword evidence="1 2" id="KW-0732">Signal</keyword>
<name>A0A317DND9_9ACTN</name>
<accession>A0A317DND9</accession>
<dbReference type="Gene3D" id="3.40.190.10">
    <property type="entry name" value="Periplasmic binding protein-like II"/>
    <property type="match status" value="1"/>
</dbReference>
<dbReference type="Proteomes" id="UP000246050">
    <property type="component" value="Unassembled WGS sequence"/>
</dbReference>
<evidence type="ECO:0000313" key="4">
    <source>
        <dbReference type="EMBL" id="PWR15336.1"/>
    </source>
</evidence>
<dbReference type="GO" id="GO:0042597">
    <property type="term" value="C:periplasmic space"/>
    <property type="evidence" value="ECO:0007669"/>
    <property type="project" value="UniProtKB-ARBA"/>
</dbReference>
<gene>
    <name evidence="4" type="ORF">DKT69_11300</name>
</gene>
<reference evidence="4 5" key="1">
    <citation type="submission" date="2018-05" db="EMBL/GenBank/DDBJ databases">
        <title>Micromonosporas from Atacama Desert.</title>
        <authorList>
            <person name="Carro L."/>
            <person name="Golinska P."/>
            <person name="Klenk H.-P."/>
            <person name="Goodfellow M."/>
        </authorList>
    </citation>
    <scope>NUCLEOTIDE SEQUENCE [LARGE SCALE GENOMIC DNA]</scope>
    <source>
        <strain evidence="4 5">4G51</strain>
    </source>
</reference>
<dbReference type="PANTHER" id="PTHR30290:SF38">
    <property type="entry name" value="D,D-DIPEPTIDE-BINDING PERIPLASMIC PROTEIN DDPA-RELATED"/>
    <property type="match status" value="1"/>
</dbReference>
<organism evidence="4 5">
    <name type="scientific">Micromonospora sicca</name>
    <dbReference type="NCBI Taxonomy" id="2202420"/>
    <lineage>
        <taxon>Bacteria</taxon>
        <taxon>Bacillati</taxon>
        <taxon>Actinomycetota</taxon>
        <taxon>Actinomycetes</taxon>
        <taxon>Micromonosporales</taxon>
        <taxon>Micromonosporaceae</taxon>
        <taxon>Micromonospora</taxon>
    </lineage>
</organism>
<dbReference type="GO" id="GO:0015833">
    <property type="term" value="P:peptide transport"/>
    <property type="evidence" value="ECO:0007669"/>
    <property type="project" value="TreeGrafter"/>
</dbReference>
<dbReference type="Gene3D" id="3.10.105.10">
    <property type="entry name" value="Dipeptide-binding Protein, Domain 3"/>
    <property type="match status" value="1"/>
</dbReference>
<protein>
    <submittedName>
        <fullName evidence="4">ABC transporter substrate-binding protein</fullName>
    </submittedName>
</protein>
<feature type="chain" id="PRO_5016233676" evidence="2">
    <location>
        <begin position="21"/>
        <end position="528"/>
    </location>
</feature>
<dbReference type="GO" id="GO:0043190">
    <property type="term" value="C:ATP-binding cassette (ABC) transporter complex"/>
    <property type="evidence" value="ECO:0007669"/>
    <property type="project" value="InterPro"/>
</dbReference>
<proteinExistence type="predicted"/>
<dbReference type="AlphaFoldDB" id="A0A317DND9"/>
<evidence type="ECO:0000313" key="5">
    <source>
        <dbReference type="Proteomes" id="UP000246050"/>
    </source>
</evidence>
<comment type="caution">
    <text evidence="4">The sequence shown here is derived from an EMBL/GenBank/DDBJ whole genome shotgun (WGS) entry which is preliminary data.</text>
</comment>
<dbReference type="PIRSF" id="PIRSF002741">
    <property type="entry name" value="MppA"/>
    <property type="match status" value="1"/>
</dbReference>
<dbReference type="GO" id="GO:1904680">
    <property type="term" value="F:peptide transmembrane transporter activity"/>
    <property type="evidence" value="ECO:0007669"/>
    <property type="project" value="TreeGrafter"/>
</dbReference>
<evidence type="ECO:0000256" key="2">
    <source>
        <dbReference type="SAM" id="SignalP"/>
    </source>
</evidence>
<dbReference type="Pfam" id="PF00496">
    <property type="entry name" value="SBP_bac_5"/>
    <property type="match status" value="1"/>
</dbReference>
<dbReference type="EMBL" id="QGKS01000187">
    <property type="protein sequence ID" value="PWR15336.1"/>
    <property type="molecule type" value="Genomic_DNA"/>
</dbReference>
<feature type="domain" description="Solute-binding protein family 5" evidence="3">
    <location>
        <begin position="83"/>
        <end position="449"/>
    </location>
</feature>
<dbReference type="Gene3D" id="3.90.76.10">
    <property type="entry name" value="Dipeptide-binding Protein, Domain 1"/>
    <property type="match status" value="1"/>
</dbReference>
<dbReference type="InterPro" id="IPR000914">
    <property type="entry name" value="SBP_5_dom"/>
</dbReference>